<comment type="pathway">
    <text evidence="5">Purine metabolism; XMP biosynthesis via salvage pathway; XMP from xanthine: step 1/1.</text>
</comment>
<comment type="function">
    <text evidence="5">Converts the preformed base xanthine, a product of nucleic acid breakdown, to xanthosine 5'-monophosphate (XMP), so it can be reused for RNA or DNA synthesis.</text>
</comment>
<comment type="subcellular location">
    <subcellularLocation>
        <location evidence="5">Cytoplasm</location>
    </subcellularLocation>
</comment>
<keyword evidence="9" id="KW-1185">Reference proteome</keyword>
<name>A0ABS2Q839_9BACL</name>
<comment type="caution">
    <text evidence="8">The sequence shown here is derived from an EMBL/GenBank/DDBJ whole genome shotgun (WGS) entry which is preliminary data.</text>
</comment>
<dbReference type="CDD" id="cd06223">
    <property type="entry name" value="PRTases_typeI"/>
    <property type="match status" value="1"/>
</dbReference>
<comment type="catalytic activity">
    <reaction evidence="5">
        <text>XMP + diphosphate = xanthine + 5-phospho-alpha-D-ribose 1-diphosphate</text>
        <dbReference type="Rhea" id="RHEA:10800"/>
        <dbReference type="ChEBI" id="CHEBI:17712"/>
        <dbReference type="ChEBI" id="CHEBI:33019"/>
        <dbReference type="ChEBI" id="CHEBI:57464"/>
        <dbReference type="ChEBI" id="CHEBI:58017"/>
        <dbReference type="EC" id="2.4.2.22"/>
    </reaction>
</comment>
<dbReference type="InterPro" id="IPR010079">
    <property type="entry name" value="Xanthine_PRibTrfase"/>
</dbReference>
<reference evidence="8 9" key="1">
    <citation type="submission" date="2021-01" db="EMBL/GenBank/DDBJ databases">
        <title>Genomic Encyclopedia of Type Strains, Phase IV (KMG-IV): sequencing the most valuable type-strain genomes for metagenomic binning, comparative biology and taxonomic classification.</title>
        <authorList>
            <person name="Goeker M."/>
        </authorList>
    </citation>
    <scope>NUCLEOTIDE SEQUENCE [LARGE SCALE GENOMIC DNA]</scope>
    <source>
        <strain evidence="8 9">DSM 100968</strain>
    </source>
</reference>
<dbReference type="PANTHER" id="PTHR43864:SF1">
    <property type="entry name" value="XANTHINE PHOSPHORIBOSYLTRANSFERASE"/>
    <property type="match status" value="1"/>
</dbReference>
<evidence type="ECO:0000256" key="5">
    <source>
        <dbReference type="HAMAP-Rule" id="MF_01184"/>
    </source>
</evidence>
<evidence type="ECO:0000313" key="8">
    <source>
        <dbReference type="EMBL" id="MBM7657953.1"/>
    </source>
</evidence>
<dbReference type="Gene3D" id="3.40.50.2020">
    <property type="match status" value="1"/>
</dbReference>
<evidence type="ECO:0000256" key="4">
    <source>
        <dbReference type="ARBA" id="ARBA00022726"/>
    </source>
</evidence>
<comment type="caution">
    <text evidence="5">Lacks conserved residue(s) required for the propagation of feature annotation.</text>
</comment>
<feature type="binding site" evidence="5">
    <location>
        <position position="27"/>
    </location>
    <ligand>
        <name>xanthine</name>
        <dbReference type="ChEBI" id="CHEBI:17712"/>
    </ligand>
</feature>
<keyword evidence="4 5" id="KW-0660">Purine salvage</keyword>
<evidence type="ECO:0000259" key="7">
    <source>
        <dbReference type="Pfam" id="PF00156"/>
    </source>
</evidence>
<gene>
    <name evidence="5" type="primary">xpt</name>
    <name evidence="8" type="ORF">JOC27_001404</name>
</gene>
<dbReference type="NCBIfam" id="NF006671">
    <property type="entry name" value="PRK09219.1"/>
    <property type="match status" value="1"/>
</dbReference>
<keyword evidence="1 5" id="KW-0963">Cytoplasm</keyword>
<keyword evidence="2 5" id="KW-0328">Glycosyltransferase</keyword>
<evidence type="ECO:0000256" key="3">
    <source>
        <dbReference type="ARBA" id="ARBA00022679"/>
    </source>
</evidence>
<dbReference type="PANTHER" id="PTHR43864">
    <property type="entry name" value="HYPOXANTHINE/GUANINE PHOSPHORIBOSYLTRANSFERASE"/>
    <property type="match status" value="1"/>
</dbReference>
<evidence type="ECO:0000256" key="1">
    <source>
        <dbReference type="ARBA" id="ARBA00022490"/>
    </source>
</evidence>
<dbReference type="Pfam" id="PF00156">
    <property type="entry name" value="Pribosyltran"/>
    <property type="match status" value="1"/>
</dbReference>
<dbReference type="EMBL" id="JAFBEV010000010">
    <property type="protein sequence ID" value="MBM7657953.1"/>
    <property type="molecule type" value="Genomic_DNA"/>
</dbReference>
<accession>A0ABS2Q839</accession>
<feature type="binding site" evidence="5">
    <location>
        <position position="156"/>
    </location>
    <ligand>
        <name>xanthine</name>
        <dbReference type="ChEBI" id="CHEBI:17712"/>
    </ligand>
</feature>
<comment type="similarity">
    <text evidence="5">Belongs to the purine/pyrimidine phosphoribosyltransferase family. Xpt subfamily.</text>
</comment>
<dbReference type="InterPro" id="IPR050118">
    <property type="entry name" value="Pur/Pyrimidine_PRTase"/>
</dbReference>
<evidence type="ECO:0000256" key="2">
    <source>
        <dbReference type="ARBA" id="ARBA00022676"/>
    </source>
</evidence>
<organism evidence="8 9">
    <name type="scientific">Sporolactobacillus spathodeae</name>
    <dbReference type="NCBI Taxonomy" id="1465502"/>
    <lineage>
        <taxon>Bacteria</taxon>
        <taxon>Bacillati</taxon>
        <taxon>Bacillota</taxon>
        <taxon>Bacilli</taxon>
        <taxon>Bacillales</taxon>
        <taxon>Sporolactobacillaceae</taxon>
        <taxon>Sporolactobacillus</taxon>
    </lineage>
</organism>
<evidence type="ECO:0000313" key="9">
    <source>
        <dbReference type="Proteomes" id="UP000823201"/>
    </source>
</evidence>
<proteinExistence type="inferred from homology"/>
<sequence length="190" mass="21038">MEELKERILREGEVIGNNIIKVDRFLNHQIDPVFMQAIGRQFAAQFADQKITKVITIESSGIAPAVMTGLALEVPVIFIRKKKPTTSKGEVFVAEVYSYTKKETNAIYIEKELLTNQDRVLIIDDFLANGEASLGLAKLVEMSGALVAGVGIVVEKSFQNGRHRLDHAGYRVHALARIASLEGGEVRFLD</sequence>
<dbReference type="InterPro" id="IPR000836">
    <property type="entry name" value="PRTase_dom"/>
</dbReference>
<dbReference type="RefSeq" id="WP_205006329.1">
    <property type="nucleotide sequence ID" value="NZ_CBCRXA010000010.1"/>
</dbReference>
<keyword evidence="3 5" id="KW-0808">Transferase</keyword>
<feature type="binding site" evidence="5">
    <location>
        <begin position="128"/>
        <end position="132"/>
    </location>
    <ligand>
        <name>5-phospho-alpha-D-ribose 1-diphosphate</name>
        <dbReference type="ChEBI" id="CHEBI:58017"/>
    </ligand>
</feature>
<protein>
    <recommendedName>
        <fullName evidence="5 6">Xanthine phosphoribosyltransferase</fullName>
        <shortName evidence="5">XPRTase</shortName>
        <ecNumber evidence="5 6">2.4.2.22</ecNumber>
    </recommendedName>
</protein>
<comment type="subunit">
    <text evidence="5">Homodimer.</text>
</comment>
<dbReference type="EC" id="2.4.2.22" evidence="5 6"/>
<evidence type="ECO:0000256" key="6">
    <source>
        <dbReference type="NCBIfam" id="TIGR01744"/>
    </source>
</evidence>
<dbReference type="Proteomes" id="UP000823201">
    <property type="component" value="Unassembled WGS sequence"/>
</dbReference>
<dbReference type="InterPro" id="IPR029057">
    <property type="entry name" value="PRTase-like"/>
</dbReference>
<dbReference type="HAMAP" id="MF_01184">
    <property type="entry name" value="XPRTase"/>
    <property type="match status" value="1"/>
</dbReference>
<feature type="domain" description="Phosphoribosyltransferase" evidence="7">
    <location>
        <begin position="38"/>
        <end position="157"/>
    </location>
</feature>
<dbReference type="NCBIfam" id="TIGR01744">
    <property type="entry name" value="XPRTase"/>
    <property type="match status" value="1"/>
</dbReference>
<dbReference type="SUPFAM" id="SSF53271">
    <property type="entry name" value="PRTase-like"/>
    <property type="match status" value="1"/>
</dbReference>
<dbReference type="GO" id="GO:0000310">
    <property type="term" value="F:xanthine phosphoribosyltransferase activity"/>
    <property type="evidence" value="ECO:0007669"/>
    <property type="project" value="UniProtKB-EC"/>
</dbReference>